<dbReference type="GO" id="GO:0016020">
    <property type="term" value="C:membrane"/>
    <property type="evidence" value="ECO:0007669"/>
    <property type="project" value="UniProtKB-SubCell"/>
</dbReference>
<comment type="subcellular location">
    <subcellularLocation>
        <location evidence="1">Membrane</location>
        <topology evidence="1">Multi-pass membrane protein</topology>
    </subcellularLocation>
</comment>
<keyword evidence="4 7" id="KW-1133">Transmembrane helix</keyword>
<dbReference type="PANTHER" id="PTHR23504">
    <property type="entry name" value="MAJOR FACILITATOR SUPERFAMILY DOMAIN-CONTAINING PROTEIN 10"/>
    <property type="match status" value="1"/>
</dbReference>
<feature type="region of interest" description="Disordered" evidence="6">
    <location>
        <begin position="1"/>
        <end position="32"/>
    </location>
</feature>
<dbReference type="GO" id="GO:0022857">
    <property type="term" value="F:transmembrane transporter activity"/>
    <property type="evidence" value="ECO:0007669"/>
    <property type="project" value="InterPro"/>
</dbReference>
<reference evidence="10" key="2">
    <citation type="submission" date="2015-01" db="EMBL/GenBank/DDBJ databases">
        <title>Evolutionary Origins and Diversification of the Mycorrhizal Mutualists.</title>
        <authorList>
            <consortium name="DOE Joint Genome Institute"/>
            <consortium name="Mycorrhizal Genomics Consortium"/>
            <person name="Kohler A."/>
            <person name="Kuo A."/>
            <person name="Nagy L.G."/>
            <person name="Floudas D."/>
            <person name="Copeland A."/>
            <person name="Barry K.W."/>
            <person name="Cichocki N."/>
            <person name="Veneault-Fourrey C."/>
            <person name="LaButti K."/>
            <person name="Lindquist E.A."/>
            <person name="Lipzen A."/>
            <person name="Lundell T."/>
            <person name="Morin E."/>
            <person name="Murat C."/>
            <person name="Riley R."/>
            <person name="Ohm R."/>
            <person name="Sun H."/>
            <person name="Tunlid A."/>
            <person name="Henrissat B."/>
            <person name="Grigoriev I.V."/>
            <person name="Hibbett D.S."/>
            <person name="Martin F."/>
        </authorList>
    </citation>
    <scope>NUCLEOTIDE SEQUENCE [LARGE SCALE GENOMIC DNA]</scope>
    <source>
        <strain evidence="10">Foug A</strain>
    </source>
</reference>
<feature type="transmembrane region" description="Helical" evidence="7">
    <location>
        <begin position="328"/>
        <end position="347"/>
    </location>
</feature>
<feature type="transmembrane region" description="Helical" evidence="7">
    <location>
        <begin position="464"/>
        <end position="484"/>
    </location>
</feature>
<sequence>MKRPQDAHEDTPLLADRGDDAPQESSKPPPTPLPWRQLSIVLLLQVVEPLTAQVIVPFLPQMILDIGVTHGDESQVGYYVGLVHTLFYVAQTCTVFYWSHVSDQIGRKPVVLIGLAGLAVSMYCFGLSRTFWGIILSRCLRGVLNGNSVLIKSMVAEISDSTNIARAYSFIPITWFLGASIGPLIGGLLEHPAEKFPAVFGGSTFLKEYPYFLPCFISAIIAAVCWLIFAVFFKETANVQMSPKEYFIRRWRRSQSSLTDSPAATENGVVIDDRETPLSFRELLIAPVLVATGSYASFTILDISFRTVLPVYLATPLEMGGLGLDPPAIGTILATMEVAGGVLQLLLFAPLHSCLGGKAIFLTTMSLFFPIAALFPITNRMAQEHGLNGFVWFLVGLQIFLFACASLAICVTYIYINAAAPNRASVGATIGLAQLLVSIMSAVGPSAINSAFALGIQKHVMGGYFAYWVMAGMATVAVAIGVALPKGASDA</sequence>
<dbReference type="AlphaFoldDB" id="A0A0C2YU01"/>
<reference evidence="9 10" key="1">
    <citation type="submission" date="2014-04" db="EMBL/GenBank/DDBJ databases">
        <authorList>
            <consortium name="DOE Joint Genome Institute"/>
            <person name="Kuo A."/>
            <person name="Kohler A."/>
            <person name="Nagy L.G."/>
            <person name="Floudas D."/>
            <person name="Copeland A."/>
            <person name="Barry K.W."/>
            <person name="Cichocki N."/>
            <person name="Veneault-Fourrey C."/>
            <person name="LaButti K."/>
            <person name="Lindquist E.A."/>
            <person name="Lipzen A."/>
            <person name="Lundell T."/>
            <person name="Morin E."/>
            <person name="Murat C."/>
            <person name="Sun H."/>
            <person name="Tunlid A."/>
            <person name="Henrissat B."/>
            <person name="Grigoriev I.V."/>
            <person name="Hibbett D.S."/>
            <person name="Martin F."/>
            <person name="Nordberg H.P."/>
            <person name="Cantor M.N."/>
            <person name="Hua S.X."/>
        </authorList>
    </citation>
    <scope>NUCLEOTIDE SEQUENCE [LARGE SCALE GENOMIC DNA]</scope>
    <source>
        <strain evidence="9 10">Foug A</strain>
    </source>
</reference>
<accession>A0A0C2YU01</accession>
<evidence type="ECO:0000256" key="1">
    <source>
        <dbReference type="ARBA" id="ARBA00004141"/>
    </source>
</evidence>
<dbReference type="Gene3D" id="1.20.1250.20">
    <property type="entry name" value="MFS general substrate transporter like domains"/>
    <property type="match status" value="1"/>
</dbReference>
<evidence type="ECO:0000259" key="8">
    <source>
        <dbReference type="PROSITE" id="PS50850"/>
    </source>
</evidence>
<keyword evidence="5 7" id="KW-0472">Membrane</keyword>
<evidence type="ECO:0000256" key="7">
    <source>
        <dbReference type="SAM" id="Phobius"/>
    </source>
</evidence>
<feature type="transmembrane region" description="Helical" evidence="7">
    <location>
        <begin position="359"/>
        <end position="378"/>
    </location>
</feature>
<dbReference type="InterPro" id="IPR020846">
    <property type="entry name" value="MFS_dom"/>
</dbReference>
<dbReference type="PRINTS" id="PR01035">
    <property type="entry name" value="TCRTETA"/>
</dbReference>
<feature type="transmembrane region" description="Helical" evidence="7">
    <location>
        <begin position="283"/>
        <end position="308"/>
    </location>
</feature>
<feature type="transmembrane region" description="Helical" evidence="7">
    <location>
        <begin position="167"/>
        <end position="189"/>
    </location>
</feature>
<evidence type="ECO:0000256" key="6">
    <source>
        <dbReference type="SAM" id="MobiDB-lite"/>
    </source>
</evidence>
<dbReference type="InterPro" id="IPR011701">
    <property type="entry name" value="MFS"/>
</dbReference>
<dbReference type="OrthoDB" id="419616at2759"/>
<dbReference type="InParanoid" id="A0A0C2YU01"/>
<dbReference type="PROSITE" id="PS50850">
    <property type="entry name" value="MFS"/>
    <property type="match status" value="1"/>
</dbReference>
<feature type="transmembrane region" description="Helical" evidence="7">
    <location>
        <begin position="428"/>
        <end position="452"/>
    </location>
</feature>
<evidence type="ECO:0000256" key="4">
    <source>
        <dbReference type="ARBA" id="ARBA00022989"/>
    </source>
</evidence>
<keyword evidence="3 7" id="KW-0812">Transmembrane</keyword>
<feature type="domain" description="Major facilitator superfamily (MFS) profile" evidence="8">
    <location>
        <begin position="37"/>
        <end position="489"/>
    </location>
</feature>
<evidence type="ECO:0000256" key="3">
    <source>
        <dbReference type="ARBA" id="ARBA00022692"/>
    </source>
</evidence>
<dbReference type="HOGENOM" id="CLU_001265_54_6_1"/>
<organism evidence="9 10">
    <name type="scientific">Scleroderma citrinum Foug A</name>
    <dbReference type="NCBI Taxonomy" id="1036808"/>
    <lineage>
        <taxon>Eukaryota</taxon>
        <taxon>Fungi</taxon>
        <taxon>Dikarya</taxon>
        <taxon>Basidiomycota</taxon>
        <taxon>Agaricomycotina</taxon>
        <taxon>Agaricomycetes</taxon>
        <taxon>Agaricomycetidae</taxon>
        <taxon>Boletales</taxon>
        <taxon>Sclerodermatineae</taxon>
        <taxon>Sclerodermataceae</taxon>
        <taxon>Scleroderma</taxon>
    </lineage>
</organism>
<feature type="compositionally biased region" description="Basic and acidic residues" evidence="6">
    <location>
        <begin position="1"/>
        <end position="20"/>
    </location>
</feature>
<dbReference type="InterPro" id="IPR001958">
    <property type="entry name" value="Tet-R_TetA/multi-R_MdtG-like"/>
</dbReference>
<name>A0A0C2YU01_9AGAM</name>
<evidence type="ECO:0000256" key="5">
    <source>
        <dbReference type="ARBA" id="ARBA00023136"/>
    </source>
</evidence>
<dbReference type="Proteomes" id="UP000053989">
    <property type="component" value="Unassembled WGS sequence"/>
</dbReference>
<evidence type="ECO:0000256" key="2">
    <source>
        <dbReference type="ARBA" id="ARBA00022448"/>
    </source>
</evidence>
<feature type="transmembrane region" description="Helical" evidence="7">
    <location>
        <begin position="110"/>
        <end position="132"/>
    </location>
</feature>
<keyword evidence="2" id="KW-0813">Transport</keyword>
<evidence type="ECO:0000313" key="10">
    <source>
        <dbReference type="Proteomes" id="UP000053989"/>
    </source>
</evidence>
<dbReference type="SUPFAM" id="SSF103473">
    <property type="entry name" value="MFS general substrate transporter"/>
    <property type="match status" value="1"/>
</dbReference>
<proteinExistence type="predicted"/>
<dbReference type="InterPro" id="IPR036259">
    <property type="entry name" value="MFS_trans_sf"/>
</dbReference>
<dbReference type="EMBL" id="KN822189">
    <property type="protein sequence ID" value="KIM53133.1"/>
    <property type="molecule type" value="Genomic_DNA"/>
</dbReference>
<dbReference type="Pfam" id="PF07690">
    <property type="entry name" value="MFS_1"/>
    <property type="match status" value="1"/>
</dbReference>
<feature type="transmembrane region" description="Helical" evidence="7">
    <location>
        <begin position="209"/>
        <end position="233"/>
    </location>
</feature>
<gene>
    <name evidence="9" type="ORF">SCLCIDRAFT_1223128</name>
</gene>
<keyword evidence="10" id="KW-1185">Reference proteome</keyword>
<feature type="transmembrane region" description="Helical" evidence="7">
    <location>
        <begin position="390"/>
        <end position="416"/>
    </location>
</feature>
<feature type="transmembrane region" description="Helical" evidence="7">
    <location>
        <begin position="76"/>
        <end position="98"/>
    </location>
</feature>
<protein>
    <recommendedName>
        <fullName evidence="8">Major facilitator superfamily (MFS) profile domain-containing protein</fullName>
    </recommendedName>
</protein>
<evidence type="ECO:0000313" key="9">
    <source>
        <dbReference type="EMBL" id="KIM53133.1"/>
    </source>
</evidence>
<dbReference type="PANTHER" id="PTHR23504:SF15">
    <property type="entry name" value="MAJOR FACILITATOR SUPERFAMILY (MFS) PROFILE DOMAIN-CONTAINING PROTEIN"/>
    <property type="match status" value="1"/>
</dbReference>